<dbReference type="Pfam" id="PF04279">
    <property type="entry name" value="IspA"/>
    <property type="match status" value="1"/>
</dbReference>
<dbReference type="OrthoDB" id="8537043at2"/>
<keyword evidence="1" id="KW-0812">Transmembrane</keyword>
<protein>
    <submittedName>
        <fullName evidence="2">Intracellular septation protein A</fullName>
    </submittedName>
</protein>
<gene>
    <name evidence="2" type="ORF">EC844_12239</name>
</gene>
<feature type="transmembrane region" description="Helical" evidence="1">
    <location>
        <begin position="75"/>
        <end position="95"/>
    </location>
</feature>
<feature type="transmembrane region" description="Helical" evidence="1">
    <location>
        <begin position="52"/>
        <end position="69"/>
    </location>
</feature>
<keyword evidence="3" id="KW-1185">Reference proteome</keyword>
<evidence type="ECO:0000313" key="2">
    <source>
        <dbReference type="EMBL" id="TCM63220.1"/>
    </source>
</evidence>
<dbReference type="Proteomes" id="UP000294963">
    <property type="component" value="Unassembled WGS sequence"/>
</dbReference>
<feature type="transmembrane region" description="Helical" evidence="1">
    <location>
        <begin position="7"/>
        <end position="23"/>
    </location>
</feature>
<keyword evidence="1" id="KW-1133">Transmembrane helix</keyword>
<organism evidence="2 3">
    <name type="scientific">Acinetobacter calcoaceticus</name>
    <dbReference type="NCBI Taxonomy" id="471"/>
    <lineage>
        <taxon>Bacteria</taxon>
        <taxon>Pseudomonadati</taxon>
        <taxon>Pseudomonadota</taxon>
        <taxon>Gammaproteobacteria</taxon>
        <taxon>Moraxellales</taxon>
        <taxon>Moraxellaceae</taxon>
        <taxon>Acinetobacter</taxon>
        <taxon>Acinetobacter calcoaceticus/baumannii complex</taxon>
    </lineage>
</organism>
<dbReference type="AlphaFoldDB" id="A0A4R1XLW5"/>
<dbReference type="InterPro" id="IPR006008">
    <property type="entry name" value="YciB"/>
</dbReference>
<dbReference type="GO" id="GO:0016020">
    <property type="term" value="C:membrane"/>
    <property type="evidence" value="ECO:0007669"/>
    <property type="project" value="InterPro"/>
</dbReference>
<accession>A0A4R1XLW5</accession>
<reference evidence="2 3" key="1">
    <citation type="submission" date="2019-03" db="EMBL/GenBank/DDBJ databases">
        <title>Genomic analyses of the natural microbiome of Caenorhabditis elegans.</title>
        <authorList>
            <person name="Samuel B."/>
        </authorList>
    </citation>
    <scope>NUCLEOTIDE SEQUENCE [LARGE SCALE GENOMIC DNA]</scope>
    <source>
        <strain evidence="2 3">JUb89</strain>
    </source>
</reference>
<proteinExistence type="predicted"/>
<comment type="caution">
    <text evidence="2">The sequence shown here is derived from an EMBL/GenBank/DDBJ whole genome shotgun (WGS) entry which is preliminary data.</text>
</comment>
<sequence length="184" mass="20976">MRHLIRGGVAIAFVLYPFLVGYSLSQGHFIWISCLLIGLGVIRLLNKNNPLLWPLAGFSILCGGLSVLLKDQAWLKMYPVLMSVGALIIFASTLIKPPSMIERFARMADKDLPETAVQWTRNVTKVWCVFFALNAMAALYTVWSGRLQWWVWYNGFISYLLMGLLLVGEYLLRKVHQKRNLLSK</sequence>
<feature type="transmembrane region" description="Helical" evidence="1">
    <location>
        <begin position="149"/>
        <end position="172"/>
    </location>
</feature>
<name>A0A4R1XLW5_ACICA</name>
<feature type="transmembrane region" description="Helical" evidence="1">
    <location>
        <begin position="29"/>
        <end position="45"/>
    </location>
</feature>
<dbReference type="PROSITE" id="PS51257">
    <property type="entry name" value="PROKAR_LIPOPROTEIN"/>
    <property type="match status" value="1"/>
</dbReference>
<evidence type="ECO:0000256" key="1">
    <source>
        <dbReference type="SAM" id="Phobius"/>
    </source>
</evidence>
<feature type="transmembrane region" description="Helical" evidence="1">
    <location>
        <begin position="126"/>
        <end position="143"/>
    </location>
</feature>
<evidence type="ECO:0000313" key="3">
    <source>
        <dbReference type="Proteomes" id="UP000294963"/>
    </source>
</evidence>
<keyword evidence="1" id="KW-0472">Membrane</keyword>
<dbReference type="EMBL" id="SLVJ01000022">
    <property type="protein sequence ID" value="TCM63220.1"/>
    <property type="molecule type" value="Genomic_DNA"/>
</dbReference>